<dbReference type="KEGG" id="chyd:H4K34_14585"/>
<dbReference type="AlphaFoldDB" id="A0A7H0VCZ4"/>
<gene>
    <name evidence="1" type="ORF">H4K34_14585</name>
</gene>
<proteinExistence type="predicted"/>
<dbReference type="RefSeq" id="WP_210758125.1">
    <property type="nucleotide sequence ID" value="NZ_CP060139.1"/>
</dbReference>
<name>A0A7H0VCZ4_9FLAO</name>
<keyword evidence="2" id="KW-1185">Reference proteome</keyword>
<accession>A0A7H0VCZ4</accession>
<evidence type="ECO:0000313" key="2">
    <source>
        <dbReference type="Proteomes" id="UP000516305"/>
    </source>
</evidence>
<reference evidence="1 2" key="1">
    <citation type="submission" date="2020-08" db="EMBL/GenBank/DDBJ databases">
        <title>Croceimicrobium hydrocarbonivorans gen. nov., sp. nov., a novel marine bacterium isolated from a bacterial consortium that degrades polyethylene terephthalate.</title>
        <authorList>
            <person name="Liu R."/>
        </authorList>
    </citation>
    <scope>NUCLEOTIDE SEQUENCE [LARGE SCALE GENOMIC DNA]</scope>
    <source>
        <strain evidence="1 2">A20-9</strain>
    </source>
</reference>
<protein>
    <submittedName>
        <fullName evidence="1">Uncharacterized protein</fullName>
    </submittedName>
</protein>
<dbReference type="Proteomes" id="UP000516305">
    <property type="component" value="Chromosome"/>
</dbReference>
<evidence type="ECO:0000313" key="1">
    <source>
        <dbReference type="EMBL" id="QNR23592.1"/>
    </source>
</evidence>
<dbReference type="EMBL" id="CP060139">
    <property type="protein sequence ID" value="QNR23592.1"/>
    <property type="molecule type" value="Genomic_DNA"/>
</dbReference>
<organism evidence="1 2">
    <name type="scientific">Croceimicrobium hydrocarbonivorans</name>
    <dbReference type="NCBI Taxonomy" id="2761580"/>
    <lineage>
        <taxon>Bacteria</taxon>
        <taxon>Pseudomonadati</taxon>
        <taxon>Bacteroidota</taxon>
        <taxon>Flavobacteriia</taxon>
        <taxon>Flavobacteriales</taxon>
        <taxon>Owenweeksiaceae</taxon>
        <taxon>Croceimicrobium</taxon>
    </lineage>
</organism>
<sequence>MLKQFLFGLLLFSTPLFSQHCPFDGAYILVVEVEDSLSGKRIPNLKISFLDSLGERIMHQVYRNGGWEYDTLWMWMNPDSTSHCGIIDNNHPMNPWSIRFWFAESNYVLVWGADLPGSQIMIEDLDGSQNGGQFKSRIVALGTENLYPLCTGHSNWDFGPEGGFVEGYQSLKVYLSTQ</sequence>